<evidence type="ECO:0000313" key="3">
    <source>
        <dbReference type="Proteomes" id="UP000237000"/>
    </source>
</evidence>
<sequence length="130" mass="14279">MNAKDIIYRDELSKEKNKPKRGYSNSFESSEPLIKKDLGEKICTTCTAATNGERTSLDSSEEEKGVLRMKVLMTKQDAARLLSRCKGGGGVLEFKDVARELVQIPVNRVYVVVVGPLSTTCSGKVLHSIS</sequence>
<evidence type="ECO:0000259" key="1">
    <source>
        <dbReference type="Pfam" id="PF25418"/>
    </source>
</evidence>
<accession>A0A2P5D6T6</accession>
<reference evidence="3" key="1">
    <citation type="submission" date="2016-06" db="EMBL/GenBank/DDBJ databases">
        <title>Parallel loss of symbiosis genes in relatives of nitrogen-fixing non-legume Parasponia.</title>
        <authorList>
            <person name="Van Velzen R."/>
            <person name="Holmer R."/>
            <person name="Bu F."/>
            <person name="Rutten L."/>
            <person name="Van Zeijl A."/>
            <person name="Liu W."/>
            <person name="Santuari L."/>
            <person name="Cao Q."/>
            <person name="Sharma T."/>
            <person name="Shen D."/>
            <person name="Roswanjaya Y."/>
            <person name="Wardhani T."/>
            <person name="Kalhor M.S."/>
            <person name="Jansen J."/>
            <person name="Van den Hoogen J."/>
            <person name="Gungor B."/>
            <person name="Hartog M."/>
            <person name="Hontelez J."/>
            <person name="Verver J."/>
            <person name="Yang W.-C."/>
            <person name="Schijlen E."/>
            <person name="Repin R."/>
            <person name="Schilthuizen M."/>
            <person name="Schranz E."/>
            <person name="Heidstra R."/>
            <person name="Miyata K."/>
            <person name="Fedorova E."/>
            <person name="Kohlen W."/>
            <person name="Bisseling T."/>
            <person name="Smit S."/>
            <person name="Geurts R."/>
        </authorList>
    </citation>
    <scope>NUCLEOTIDE SEQUENCE [LARGE SCALE GENOMIC DNA]</scope>
    <source>
        <strain evidence="3">cv. RG33-2</strain>
    </source>
</reference>
<dbReference type="AlphaFoldDB" id="A0A2P5D6T6"/>
<dbReference type="PANTHER" id="PTHR36782:SF1">
    <property type="entry name" value="CALCIUM UNIPORTER PROTEIN"/>
    <property type="match status" value="1"/>
</dbReference>
<evidence type="ECO:0000313" key="2">
    <source>
        <dbReference type="EMBL" id="PON69023.1"/>
    </source>
</evidence>
<protein>
    <recommendedName>
        <fullName evidence="1">DUF7890 domain-containing protein</fullName>
    </recommendedName>
</protein>
<dbReference type="Pfam" id="PF25418">
    <property type="entry name" value="DUF7890"/>
    <property type="match status" value="1"/>
</dbReference>
<dbReference type="PANTHER" id="PTHR36782">
    <property type="entry name" value="BNAC03G62080D PROTEIN"/>
    <property type="match status" value="1"/>
</dbReference>
<dbReference type="EMBL" id="JXTC01000291">
    <property type="protein sequence ID" value="PON69023.1"/>
    <property type="molecule type" value="Genomic_DNA"/>
</dbReference>
<dbReference type="InterPro" id="IPR057212">
    <property type="entry name" value="DUF7890"/>
</dbReference>
<organism evidence="2 3">
    <name type="scientific">Trema orientale</name>
    <name type="common">Charcoal tree</name>
    <name type="synonym">Celtis orientalis</name>
    <dbReference type="NCBI Taxonomy" id="63057"/>
    <lineage>
        <taxon>Eukaryota</taxon>
        <taxon>Viridiplantae</taxon>
        <taxon>Streptophyta</taxon>
        <taxon>Embryophyta</taxon>
        <taxon>Tracheophyta</taxon>
        <taxon>Spermatophyta</taxon>
        <taxon>Magnoliopsida</taxon>
        <taxon>eudicotyledons</taxon>
        <taxon>Gunneridae</taxon>
        <taxon>Pentapetalae</taxon>
        <taxon>rosids</taxon>
        <taxon>fabids</taxon>
        <taxon>Rosales</taxon>
        <taxon>Cannabaceae</taxon>
        <taxon>Trema</taxon>
    </lineage>
</organism>
<name>A0A2P5D6T6_TREOI</name>
<dbReference type="Proteomes" id="UP000237000">
    <property type="component" value="Unassembled WGS sequence"/>
</dbReference>
<comment type="caution">
    <text evidence="2">The sequence shown here is derived from an EMBL/GenBank/DDBJ whole genome shotgun (WGS) entry which is preliminary data.</text>
</comment>
<gene>
    <name evidence="2" type="ORF">TorRG33x02_260640</name>
</gene>
<dbReference type="STRING" id="63057.A0A2P5D6T6"/>
<dbReference type="InParanoid" id="A0A2P5D6T6"/>
<proteinExistence type="predicted"/>
<keyword evidence="3" id="KW-1185">Reference proteome</keyword>
<dbReference type="OrthoDB" id="1077969at2759"/>
<feature type="domain" description="DUF7890" evidence="1">
    <location>
        <begin position="66"/>
        <end position="112"/>
    </location>
</feature>